<reference evidence="3" key="1">
    <citation type="journal article" date="2018" name="Nat. Microbiol.">
        <title>Leveraging single-cell genomics to expand the fungal tree of life.</title>
        <authorList>
            <person name="Ahrendt S.R."/>
            <person name="Quandt C.A."/>
            <person name="Ciobanu D."/>
            <person name="Clum A."/>
            <person name="Salamov A."/>
            <person name="Andreopoulos B."/>
            <person name="Cheng J.F."/>
            <person name="Woyke T."/>
            <person name="Pelin A."/>
            <person name="Henrissat B."/>
            <person name="Reynolds N.K."/>
            <person name="Benny G.L."/>
            <person name="Smith M.E."/>
            <person name="James T.Y."/>
            <person name="Grigoriev I.V."/>
        </authorList>
    </citation>
    <scope>NUCLEOTIDE SEQUENCE [LARGE SCALE GENOMIC DNA]</scope>
</reference>
<dbReference type="AlphaFoldDB" id="A0A4P9W7E2"/>
<evidence type="ECO:0000256" key="1">
    <source>
        <dbReference type="SAM" id="MobiDB-lite"/>
    </source>
</evidence>
<accession>A0A4P9W7E2</accession>
<evidence type="ECO:0000313" key="3">
    <source>
        <dbReference type="Proteomes" id="UP000269721"/>
    </source>
</evidence>
<keyword evidence="3" id="KW-1185">Reference proteome</keyword>
<dbReference type="Proteomes" id="UP000269721">
    <property type="component" value="Unassembled WGS sequence"/>
</dbReference>
<protein>
    <submittedName>
        <fullName evidence="2">Uncharacterized protein</fullName>
    </submittedName>
</protein>
<evidence type="ECO:0000313" key="2">
    <source>
        <dbReference type="EMBL" id="RKO86076.1"/>
    </source>
</evidence>
<proteinExistence type="predicted"/>
<feature type="compositionally biased region" description="Polar residues" evidence="1">
    <location>
        <begin position="167"/>
        <end position="183"/>
    </location>
</feature>
<gene>
    <name evidence="2" type="ORF">BDK51DRAFT_43269</name>
</gene>
<feature type="region of interest" description="Disordered" evidence="1">
    <location>
        <begin position="163"/>
        <end position="206"/>
    </location>
</feature>
<organism evidence="2 3">
    <name type="scientific">Blyttiomyces helicus</name>
    <dbReference type="NCBI Taxonomy" id="388810"/>
    <lineage>
        <taxon>Eukaryota</taxon>
        <taxon>Fungi</taxon>
        <taxon>Fungi incertae sedis</taxon>
        <taxon>Chytridiomycota</taxon>
        <taxon>Chytridiomycota incertae sedis</taxon>
        <taxon>Chytridiomycetes</taxon>
        <taxon>Chytridiomycetes incertae sedis</taxon>
        <taxon>Blyttiomyces</taxon>
    </lineage>
</organism>
<feature type="compositionally biased region" description="Low complexity" evidence="1">
    <location>
        <begin position="184"/>
        <end position="195"/>
    </location>
</feature>
<dbReference type="EMBL" id="KZ998496">
    <property type="protein sequence ID" value="RKO86076.1"/>
    <property type="molecule type" value="Genomic_DNA"/>
</dbReference>
<name>A0A4P9W7E2_9FUNG</name>
<sequence length="206" mass="21965">MPTATSDSQPTFAELGFDGSNSRPEAKLRLWSLDIVNCMFPPAQPAPLALQLPEPTEEQKTSAFTLRLTSRGLVTGVFPPAHPLPLDDTKAATTPIPRAWRLTPLTLRGSAPCPGAAGTLGECVRERQPATGRVNERASCMWVFHKLAWIHRSRCIPERSRRAPLSPLTSGSAQAISANSNRGSADSSPAPASATPKPPASLIVTK</sequence>